<dbReference type="RefSeq" id="XP_031861408.1">
    <property type="nucleotide sequence ID" value="XM_032004177.1"/>
</dbReference>
<dbReference type="InterPro" id="IPR036388">
    <property type="entry name" value="WH-like_DNA-bd_sf"/>
</dbReference>
<proteinExistence type="predicted"/>
<feature type="DNA-binding region" description="Fork-head" evidence="2">
    <location>
        <begin position="416"/>
        <end position="494"/>
    </location>
</feature>
<feature type="compositionally biased region" description="Polar residues" evidence="3">
    <location>
        <begin position="585"/>
        <end position="599"/>
    </location>
</feature>
<keyword evidence="5" id="KW-1185">Reference proteome</keyword>
<dbReference type="PANTHER" id="PTHR11829">
    <property type="entry name" value="FORKHEAD BOX PROTEIN"/>
    <property type="match status" value="1"/>
</dbReference>
<dbReference type="InterPro" id="IPR050211">
    <property type="entry name" value="FOX_domain-containing"/>
</dbReference>
<comment type="subcellular location">
    <subcellularLocation>
        <location evidence="2">Nucleus</location>
    </subcellularLocation>
</comment>
<feature type="region of interest" description="Disordered" evidence="3">
    <location>
        <begin position="539"/>
        <end position="572"/>
    </location>
</feature>
<dbReference type="PANTHER" id="PTHR11829:SF343">
    <property type="entry name" value="FORK-HEAD DOMAIN-CONTAINING PROTEIN"/>
    <property type="match status" value="1"/>
</dbReference>
<reference evidence="4" key="1">
    <citation type="submission" date="2017-08" db="EMBL/GenBank/DDBJ databases">
        <authorList>
            <person name="Cuomo C."/>
            <person name="Billmyre B."/>
            <person name="Heitman J."/>
        </authorList>
    </citation>
    <scope>NUCLEOTIDE SEQUENCE</scope>
    <source>
        <strain evidence="4">CBS 12478</strain>
    </source>
</reference>
<feature type="region of interest" description="Disordered" evidence="3">
    <location>
        <begin position="1"/>
        <end position="386"/>
    </location>
</feature>
<dbReference type="GO" id="GO:0000978">
    <property type="term" value="F:RNA polymerase II cis-regulatory region sequence-specific DNA binding"/>
    <property type="evidence" value="ECO:0007669"/>
    <property type="project" value="TreeGrafter"/>
</dbReference>
<evidence type="ECO:0000313" key="5">
    <source>
        <dbReference type="Proteomes" id="UP000322225"/>
    </source>
</evidence>
<dbReference type="GeneID" id="43588310"/>
<dbReference type="EMBL" id="CP144060">
    <property type="protein sequence ID" value="WWD21188.1"/>
    <property type="molecule type" value="Genomic_DNA"/>
</dbReference>
<feature type="compositionally biased region" description="Low complexity" evidence="3">
    <location>
        <begin position="329"/>
        <end position="348"/>
    </location>
</feature>
<dbReference type="GO" id="GO:0000981">
    <property type="term" value="F:DNA-binding transcription factor activity, RNA polymerase II-specific"/>
    <property type="evidence" value="ECO:0007669"/>
    <property type="project" value="TreeGrafter"/>
</dbReference>
<dbReference type="Proteomes" id="UP000322225">
    <property type="component" value="Chromosome 10"/>
</dbReference>
<feature type="compositionally biased region" description="Low complexity" evidence="3">
    <location>
        <begin position="190"/>
        <end position="202"/>
    </location>
</feature>
<feature type="compositionally biased region" description="Polar residues" evidence="3">
    <location>
        <begin position="741"/>
        <end position="760"/>
    </location>
</feature>
<feature type="compositionally biased region" description="Low complexity" evidence="3">
    <location>
        <begin position="555"/>
        <end position="567"/>
    </location>
</feature>
<feature type="compositionally biased region" description="Polar residues" evidence="3">
    <location>
        <begin position="349"/>
        <end position="365"/>
    </location>
</feature>
<dbReference type="PROSITE" id="PS50039">
    <property type="entry name" value="FORK_HEAD_3"/>
    <property type="match status" value="1"/>
</dbReference>
<feature type="compositionally biased region" description="Polar residues" evidence="3">
    <location>
        <begin position="1"/>
        <end position="23"/>
    </location>
</feature>
<feature type="compositionally biased region" description="Low complexity" evidence="3">
    <location>
        <begin position="168"/>
        <end position="182"/>
    </location>
</feature>
<evidence type="ECO:0000256" key="1">
    <source>
        <dbReference type="ARBA" id="ARBA00023125"/>
    </source>
</evidence>
<feature type="compositionally biased region" description="Low complexity" evidence="3">
    <location>
        <begin position="366"/>
        <end position="386"/>
    </location>
</feature>
<organism evidence="4 5">
    <name type="scientific">Kwoniella shandongensis</name>
    <dbReference type="NCBI Taxonomy" id="1734106"/>
    <lineage>
        <taxon>Eukaryota</taxon>
        <taxon>Fungi</taxon>
        <taxon>Dikarya</taxon>
        <taxon>Basidiomycota</taxon>
        <taxon>Agaricomycotina</taxon>
        <taxon>Tremellomycetes</taxon>
        <taxon>Tremellales</taxon>
        <taxon>Cryptococcaceae</taxon>
        <taxon>Kwoniella</taxon>
    </lineage>
</organism>
<dbReference type="SUPFAM" id="SSF46785">
    <property type="entry name" value="Winged helix' DNA-binding domain"/>
    <property type="match status" value="1"/>
</dbReference>
<evidence type="ECO:0000256" key="3">
    <source>
        <dbReference type="SAM" id="MobiDB-lite"/>
    </source>
</evidence>
<dbReference type="OrthoDB" id="5954824at2759"/>
<name>A0A5M6C1J4_9TREE</name>
<feature type="compositionally biased region" description="Low complexity" evidence="3">
    <location>
        <begin position="656"/>
        <end position="676"/>
    </location>
</feature>
<dbReference type="Pfam" id="PF00250">
    <property type="entry name" value="Forkhead"/>
    <property type="match status" value="1"/>
</dbReference>
<dbReference type="GO" id="GO:0005634">
    <property type="term" value="C:nucleus"/>
    <property type="evidence" value="ECO:0007669"/>
    <property type="project" value="UniProtKB-SubCell"/>
</dbReference>
<feature type="region of interest" description="Disordered" evidence="3">
    <location>
        <begin position="651"/>
        <end position="760"/>
    </location>
</feature>
<feature type="region of interest" description="Disordered" evidence="3">
    <location>
        <begin position="585"/>
        <end position="633"/>
    </location>
</feature>
<feature type="compositionally biased region" description="Low complexity" evidence="3">
    <location>
        <begin position="241"/>
        <end position="263"/>
    </location>
</feature>
<keyword evidence="2" id="KW-0539">Nucleus</keyword>
<evidence type="ECO:0000313" key="4">
    <source>
        <dbReference type="EMBL" id="WWD21188.1"/>
    </source>
</evidence>
<dbReference type="SMART" id="SM00339">
    <property type="entry name" value="FH"/>
    <property type="match status" value="1"/>
</dbReference>
<dbReference type="InterPro" id="IPR036390">
    <property type="entry name" value="WH_DNA-bd_sf"/>
</dbReference>
<keyword evidence="1 2" id="KW-0238">DNA-binding</keyword>
<accession>A0A5M6C1J4</accession>
<feature type="compositionally biased region" description="Low complexity" evidence="3">
    <location>
        <begin position="212"/>
        <end position="226"/>
    </location>
</feature>
<feature type="compositionally biased region" description="Low complexity" evidence="3">
    <location>
        <begin position="283"/>
        <end position="299"/>
    </location>
</feature>
<sequence length="760" mass="81043">MFTVPSTPLGQTRSATGTNNWSRYINPPSRSTNPSSSFNNNNHSNTQRQQHLSSTPTPTPTTTITSSSPLLQTPLPYNRKSSISTSVNLSTPTLETDPHSSSPMQSAYPDTPSPHSTYGVNGSLMVTGPTIMQSHPHSHHHHPSSECGQDVFMSQTTPGKAPRPPLRSSLSHNAAIHSSSSSTWPRRVMTTTTATATTATSSLPPPPPPPSAAASIDSRTSTIRSTANMSGPSMGTVSGNTTVATTESASASAPSVNGQNQTHQNHHHQHEAYTSFVPPHHQSTATATATPSSTSTSTPQVITPATHPHPQPYSYSHYQFGPPPPPPSYTYSSSDNNNSNNNNGLSPYTPSSYGWGNNTGGNPNASSLSSSWPPMSSSIIHPHQQQSPYHWSMHHMAMPAKQDEPILAPGELPAPRPPMSYAALIGEALLLAPPPHQLYVSEISDSIKKRYAYYRQNPTKIYNGVRHQTSMCKAFVKLPRPFGDQSGGARKWAIRAGCETWFAGGGYHPPTVHLASSVGVKPKSGKAKATARAKQLAIGVDNERKMLPPPDYPLSASSGEGPSSGPAYDGTTRVSSAFMPFSSGSTTTPYSNDNNTSSYGAPAPPSQQTTGHLPPGYHYVPLPPSNQGQPQPPPFYLPVWGPYNSHPHHGYGGHGYPHTHAYGQQQQQHNYQPPHGSYNGLQTFDPAGSESPEAEQWRPLPLASDNRSNDGTHVDSSYEEIKLGSGGGVQPTAHSPADSVHSYQGGSIHSSQHGNSPQTM</sequence>
<reference evidence="4" key="2">
    <citation type="submission" date="2024-01" db="EMBL/GenBank/DDBJ databases">
        <title>Comparative genomics of Cryptococcus and Kwoniella reveals pathogenesis evolution and contrasting modes of karyotype evolution via chromosome fusion or intercentromeric recombination.</title>
        <authorList>
            <person name="Coelho M.A."/>
            <person name="David-Palma M."/>
            <person name="Shea T."/>
            <person name="Bowers K."/>
            <person name="McGinley-Smith S."/>
            <person name="Mohammad A.W."/>
            <person name="Gnirke A."/>
            <person name="Yurkov A.M."/>
            <person name="Nowrousian M."/>
            <person name="Sun S."/>
            <person name="Cuomo C.A."/>
            <person name="Heitman J."/>
        </authorList>
    </citation>
    <scope>NUCLEOTIDE SEQUENCE</scope>
    <source>
        <strain evidence="4">CBS 12478</strain>
    </source>
</reference>
<feature type="compositionally biased region" description="Low complexity" evidence="3">
    <location>
        <begin position="26"/>
        <end position="45"/>
    </location>
</feature>
<dbReference type="PRINTS" id="PR00053">
    <property type="entry name" value="FORKHEAD"/>
</dbReference>
<gene>
    <name evidence="4" type="ORF">CI109_105672</name>
</gene>
<feature type="compositionally biased region" description="Polar residues" evidence="3">
    <location>
        <begin position="79"/>
        <end position="105"/>
    </location>
</feature>
<feature type="compositionally biased region" description="Low complexity" evidence="3">
    <location>
        <begin position="52"/>
        <end position="76"/>
    </location>
</feature>
<dbReference type="KEGG" id="ksn:43588310"/>
<evidence type="ECO:0000256" key="2">
    <source>
        <dbReference type="PROSITE-ProRule" id="PRU00089"/>
    </source>
</evidence>
<dbReference type="Gene3D" id="1.10.10.10">
    <property type="entry name" value="Winged helix-like DNA-binding domain superfamily/Winged helix DNA-binding domain"/>
    <property type="match status" value="1"/>
</dbReference>
<protein>
    <submittedName>
        <fullName evidence="4">Uncharacterized protein</fullName>
    </submittedName>
</protein>
<feature type="compositionally biased region" description="Polar residues" evidence="3">
    <location>
        <begin position="227"/>
        <end position="240"/>
    </location>
</feature>
<dbReference type="InterPro" id="IPR001766">
    <property type="entry name" value="Fork_head_dom"/>
</dbReference>
<dbReference type="AlphaFoldDB" id="A0A5M6C1J4"/>